<feature type="transmembrane region" description="Helical" evidence="6">
    <location>
        <begin position="24"/>
        <end position="43"/>
    </location>
</feature>
<keyword evidence="5 6" id="KW-0472">Membrane</keyword>
<evidence type="ECO:0000313" key="7">
    <source>
        <dbReference type="EMBL" id="GAA5483900.1"/>
    </source>
</evidence>
<dbReference type="InterPro" id="IPR050833">
    <property type="entry name" value="Poly_Biosynth_Transport"/>
</dbReference>
<feature type="transmembrane region" description="Helical" evidence="6">
    <location>
        <begin position="325"/>
        <end position="347"/>
    </location>
</feature>
<name>A0ABP9UQS1_9BACT</name>
<evidence type="ECO:0008006" key="9">
    <source>
        <dbReference type="Google" id="ProtNLM"/>
    </source>
</evidence>
<feature type="transmembrane region" description="Helical" evidence="6">
    <location>
        <begin position="200"/>
        <end position="222"/>
    </location>
</feature>
<feature type="transmembrane region" description="Helical" evidence="6">
    <location>
        <begin position="101"/>
        <end position="124"/>
    </location>
</feature>
<feature type="transmembrane region" description="Helical" evidence="6">
    <location>
        <begin position="243"/>
        <end position="260"/>
    </location>
</feature>
<reference evidence="7 8" key="1">
    <citation type="submission" date="2024-02" db="EMBL/GenBank/DDBJ databases">
        <title>Haloferula sargassicola NBRC 104335.</title>
        <authorList>
            <person name="Ichikawa N."/>
            <person name="Katano-Makiyama Y."/>
            <person name="Hidaka K."/>
        </authorList>
    </citation>
    <scope>NUCLEOTIDE SEQUENCE [LARGE SCALE GENOMIC DNA]</scope>
    <source>
        <strain evidence="7 8">NBRC 104335</strain>
    </source>
</reference>
<organism evidence="7 8">
    <name type="scientific">Haloferula sargassicola</name>
    <dbReference type="NCBI Taxonomy" id="490096"/>
    <lineage>
        <taxon>Bacteria</taxon>
        <taxon>Pseudomonadati</taxon>
        <taxon>Verrucomicrobiota</taxon>
        <taxon>Verrucomicrobiia</taxon>
        <taxon>Verrucomicrobiales</taxon>
        <taxon>Verrucomicrobiaceae</taxon>
        <taxon>Haloferula</taxon>
    </lineage>
</organism>
<proteinExistence type="predicted"/>
<keyword evidence="4 6" id="KW-1133">Transmembrane helix</keyword>
<keyword evidence="8" id="KW-1185">Reference proteome</keyword>
<dbReference type="Pfam" id="PF01943">
    <property type="entry name" value="Polysacc_synt"/>
    <property type="match status" value="1"/>
</dbReference>
<dbReference type="EMBL" id="BAABRI010000018">
    <property type="protein sequence ID" value="GAA5483900.1"/>
    <property type="molecule type" value="Genomic_DNA"/>
</dbReference>
<keyword evidence="2" id="KW-1003">Cell membrane</keyword>
<feature type="transmembrane region" description="Helical" evidence="6">
    <location>
        <begin position="280"/>
        <end position="304"/>
    </location>
</feature>
<evidence type="ECO:0000256" key="6">
    <source>
        <dbReference type="SAM" id="Phobius"/>
    </source>
</evidence>
<evidence type="ECO:0000256" key="2">
    <source>
        <dbReference type="ARBA" id="ARBA00022475"/>
    </source>
</evidence>
<comment type="subcellular location">
    <subcellularLocation>
        <location evidence="1">Cell membrane</location>
        <topology evidence="1">Multi-pass membrane protein</topology>
    </subcellularLocation>
</comment>
<comment type="caution">
    <text evidence="7">The sequence shown here is derived from an EMBL/GenBank/DDBJ whole genome shotgun (WGS) entry which is preliminary data.</text>
</comment>
<feature type="transmembrane region" description="Helical" evidence="6">
    <location>
        <begin position="55"/>
        <end position="80"/>
    </location>
</feature>
<evidence type="ECO:0000313" key="8">
    <source>
        <dbReference type="Proteomes" id="UP001476282"/>
    </source>
</evidence>
<evidence type="ECO:0000256" key="3">
    <source>
        <dbReference type="ARBA" id="ARBA00022692"/>
    </source>
</evidence>
<feature type="transmembrane region" description="Helical" evidence="6">
    <location>
        <begin position="174"/>
        <end position="194"/>
    </location>
</feature>
<feature type="transmembrane region" description="Helical" evidence="6">
    <location>
        <begin position="144"/>
        <end position="162"/>
    </location>
</feature>
<dbReference type="InterPro" id="IPR002797">
    <property type="entry name" value="Polysacc_synth"/>
</dbReference>
<evidence type="ECO:0000256" key="4">
    <source>
        <dbReference type="ARBA" id="ARBA00022989"/>
    </source>
</evidence>
<dbReference type="Proteomes" id="UP001476282">
    <property type="component" value="Unassembled WGS sequence"/>
</dbReference>
<gene>
    <name evidence="7" type="ORF">Hsar01_03134</name>
</gene>
<dbReference type="PANTHER" id="PTHR30250">
    <property type="entry name" value="PST FAMILY PREDICTED COLANIC ACID TRANSPORTER"/>
    <property type="match status" value="1"/>
</dbReference>
<sequence>MLAAVEETELIDHGARRDSSIRSAVLTSFLSKGGTFLLQLVALPAALRVMGRAEFGMFGAVSTALATVALLEVGVGPALAHGISKAGASNDFAKRQKLASTAFFMLLAIAALAGFLAGGVLMTVPIPTLFGGEFAGTEETMRPALWLGLGLFLALFLLNLTDRLREGLLEVSHTNTWGAIGNLLAAAAVGLAVWKIPQVWFLVLAVHGSIVVAKLGNTFSLWKRHPDMLPRFAGIERSLIRHLLSDGAAFATCALLVGFVEYNVCTWLVGHHGGPDAVSLYMIFVQVSVMQLGFVMMVSTPTWPAVAEALARDDRPWARIASRRLYLLGVAFAACAAVGWVTVGPWVLKLWLGEEFAGLPRSLMGAFALYFAAHTWRHLNHVLMIGTGQVRTLARVQLVETVLVAGGATAGLHFGGVPLMMATMGATILLVTGWLLPSKVRRALGE</sequence>
<evidence type="ECO:0000256" key="5">
    <source>
        <dbReference type="ARBA" id="ARBA00023136"/>
    </source>
</evidence>
<feature type="transmembrane region" description="Helical" evidence="6">
    <location>
        <begin position="419"/>
        <end position="436"/>
    </location>
</feature>
<protein>
    <recommendedName>
        <fullName evidence="9">Polysaccharide biosynthesis protein</fullName>
    </recommendedName>
</protein>
<evidence type="ECO:0000256" key="1">
    <source>
        <dbReference type="ARBA" id="ARBA00004651"/>
    </source>
</evidence>
<accession>A0ABP9UQS1</accession>
<dbReference type="PANTHER" id="PTHR30250:SF26">
    <property type="entry name" value="PSMA PROTEIN"/>
    <property type="match status" value="1"/>
</dbReference>
<keyword evidence="3 6" id="KW-0812">Transmembrane</keyword>